<feature type="transmembrane region" description="Helical" evidence="1">
    <location>
        <begin position="7"/>
        <end position="29"/>
    </location>
</feature>
<name>A0A1J1JFF9_PLAAG</name>
<keyword evidence="1" id="KW-1133">Transmembrane helix</keyword>
<proteinExistence type="predicted"/>
<sequence>MRVQFNYGFFGLGLTIILLILFSVLQWLQISAGTFLDWVIACAIFWWLLLIVTVPWNIHFEAKEVLAEAEESKKKGIPVEPKQVEYVTKLARRSLGVALGLHLISTLGLYGLAWSGISLVGYLGAGAALLLTILRPSVRAYQYLSIRLAMVRRQISYPREDVVELRNRFETVELTLKELQRQLNLKYADSWASQQEQRWQATRQDFTRLTADLETLKATNLSEHERLEKEAKNAIAQLTTDGQFLNHVREIIRFVKEA</sequence>
<accession>A0A1J1JFF9</accession>
<feature type="transmembrane region" description="Helical" evidence="1">
    <location>
        <begin position="119"/>
        <end position="138"/>
    </location>
</feature>
<dbReference type="RefSeq" id="WP_235752114.1">
    <property type="nucleotide sequence ID" value="NZ_JBMLSA010000261.1"/>
</dbReference>
<feature type="transmembrane region" description="Helical" evidence="1">
    <location>
        <begin position="95"/>
        <end position="113"/>
    </location>
</feature>
<evidence type="ECO:0000313" key="2">
    <source>
        <dbReference type="EMBL" id="CUM60186.1"/>
    </source>
</evidence>
<reference evidence="2" key="1">
    <citation type="submission" date="2015-09" db="EMBL/GenBank/DDBJ databases">
        <authorList>
            <person name="Jackson K.R."/>
            <person name="Lunt B.L."/>
            <person name="Fisher J.N.B."/>
            <person name="Gardner A.V."/>
            <person name="Bailey M.E."/>
            <person name="Deus L.M."/>
            <person name="Earl A.S."/>
            <person name="Gibby P.D."/>
            <person name="Hartmann K.A."/>
            <person name="Liu J.E."/>
            <person name="Manci A.M."/>
            <person name="Nielsen D.A."/>
            <person name="Solomon M.B."/>
            <person name="Breakwell D.P."/>
            <person name="Burnett S.H."/>
            <person name="Grose J.H."/>
        </authorList>
    </citation>
    <scope>NUCLEOTIDE SEQUENCE</scope>
    <source>
        <strain evidence="2">7805</strain>
    </source>
</reference>
<organism evidence="2">
    <name type="scientific">Planktothrix agardhii</name>
    <name type="common">Oscillatoria agardhii</name>
    <dbReference type="NCBI Taxonomy" id="1160"/>
    <lineage>
        <taxon>Bacteria</taxon>
        <taxon>Bacillati</taxon>
        <taxon>Cyanobacteriota</taxon>
        <taxon>Cyanophyceae</taxon>
        <taxon>Oscillatoriophycideae</taxon>
        <taxon>Oscillatoriales</taxon>
        <taxon>Microcoleaceae</taxon>
        <taxon>Planktothrix</taxon>
    </lineage>
</organism>
<dbReference type="AlphaFoldDB" id="A0A1J1JFF9"/>
<keyword evidence="1" id="KW-0472">Membrane</keyword>
<evidence type="ECO:0000256" key="1">
    <source>
        <dbReference type="SAM" id="Phobius"/>
    </source>
</evidence>
<feature type="transmembrane region" description="Helical" evidence="1">
    <location>
        <begin position="35"/>
        <end position="56"/>
    </location>
</feature>
<protein>
    <submittedName>
        <fullName evidence="2">Uncharacterized protein</fullName>
    </submittedName>
</protein>
<gene>
    <name evidence="2" type="ORF">PLAM_2220</name>
</gene>
<keyword evidence="1" id="KW-0812">Transmembrane</keyword>
<dbReference type="EMBL" id="LO018304">
    <property type="protein sequence ID" value="CUM60186.1"/>
    <property type="molecule type" value="Genomic_DNA"/>
</dbReference>